<reference evidence="1 2" key="1">
    <citation type="submission" date="2023-05" db="EMBL/GenBank/DDBJ databases">
        <title>Genomic insight into Chryseobacterium sp. wdc7 isolated forest soil (Gotjawal).</title>
        <authorList>
            <person name="Park S.-J."/>
        </authorList>
    </citation>
    <scope>NUCLEOTIDE SEQUENCE [LARGE SCALE GENOMIC DNA]</scope>
    <source>
        <strain evidence="2">wdc7</strain>
    </source>
</reference>
<accession>A0ABY8RG65</accession>
<evidence type="ECO:0000313" key="1">
    <source>
        <dbReference type="EMBL" id="WHF52173.1"/>
    </source>
</evidence>
<proteinExistence type="predicted"/>
<dbReference type="Proteomes" id="UP001241656">
    <property type="component" value="Chromosome"/>
</dbReference>
<organism evidence="1 2">
    <name type="scientific">Chryseobacterium gotjawalense</name>
    <dbReference type="NCBI Taxonomy" id="3042315"/>
    <lineage>
        <taxon>Bacteria</taxon>
        <taxon>Pseudomonadati</taxon>
        <taxon>Bacteroidota</taxon>
        <taxon>Flavobacteriia</taxon>
        <taxon>Flavobacteriales</taxon>
        <taxon>Weeksellaceae</taxon>
        <taxon>Chryseobacterium group</taxon>
        <taxon>Chryseobacterium</taxon>
    </lineage>
</organism>
<dbReference type="EMBL" id="CP124855">
    <property type="protein sequence ID" value="WHF52173.1"/>
    <property type="molecule type" value="Genomic_DNA"/>
</dbReference>
<dbReference type="RefSeq" id="WP_282905477.1">
    <property type="nucleotide sequence ID" value="NZ_CP124855.1"/>
</dbReference>
<sequence length="199" mass="22523">MKNKIPEQIIGVESEAVSKISFDNQDLARIHFKKVKKRFLDINSWELFAGKEKAEFSLRDENGNLILGDPQVGNYISIKVPLLPNRDDDGLDWVKIEVYEEEASADYEAVYLRVRPSSKPNNHSNEITHFLDSSATSNFIIKRSGKEISAEIYARNEVPNSKDKSISEKIRNKIVSVGGMLIGSKIQWEGLTKGLIENE</sequence>
<name>A0ABY8RG65_9FLAO</name>
<evidence type="ECO:0008006" key="3">
    <source>
        <dbReference type="Google" id="ProtNLM"/>
    </source>
</evidence>
<evidence type="ECO:0000313" key="2">
    <source>
        <dbReference type="Proteomes" id="UP001241656"/>
    </source>
</evidence>
<keyword evidence="2" id="KW-1185">Reference proteome</keyword>
<gene>
    <name evidence="1" type="ORF">QGN23_02590</name>
</gene>
<protein>
    <recommendedName>
        <fullName evidence="3">DUF4265 domain-containing protein</fullName>
    </recommendedName>
</protein>